<organism evidence="1 2">
    <name type="scientific">Buddleja alternifolia</name>
    <dbReference type="NCBI Taxonomy" id="168488"/>
    <lineage>
        <taxon>Eukaryota</taxon>
        <taxon>Viridiplantae</taxon>
        <taxon>Streptophyta</taxon>
        <taxon>Embryophyta</taxon>
        <taxon>Tracheophyta</taxon>
        <taxon>Spermatophyta</taxon>
        <taxon>Magnoliopsida</taxon>
        <taxon>eudicotyledons</taxon>
        <taxon>Gunneridae</taxon>
        <taxon>Pentapetalae</taxon>
        <taxon>asterids</taxon>
        <taxon>lamiids</taxon>
        <taxon>Lamiales</taxon>
        <taxon>Scrophulariaceae</taxon>
        <taxon>Buddlejeae</taxon>
        <taxon>Buddleja</taxon>
    </lineage>
</organism>
<dbReference type="Proteomes" id="UP000826271">
    <property type="component" value="Unassembled WGS sequence"/>
</dbReference>
<accession>A0AAV6WQP4</accession>
<name>A0AAV6WQP4_9LAMI</name>
<dbReference type="EMBL" id="WHWC01000012">
    <property type="protein sequence ID" value="KAG8372921.1"/>
    <property type="molecule type" value="Genomic_DNA"/>
</dbReference>
<comment type="caution">
    <text evidence="1">The sequence shown here is derived from an EMBL/GenBank/DDBJ whole genome shotgun (WGS) entry which is preliminary data.</text>
</comment>
<gene>
    <name evidence="1" type="ORF">BUALT_Bualt12G0117300</name>
</gene>
<sequence length="207" mass="23365">MQMRTEPVSPSEFISFHEQNFIGDRIFDELPKATIVQVSRPDASDITPMQLAYTIEFLYKQVKEWLQNLGIGDHAAVMQDDDDDAVPSRNDETARNRDVPSIAALPIIRPELGRQHSMSDRAKGAMQGYLNHFLSNIDIVNSKEVISLLLIAEPEILGNADEGKCCSCQWLCCCRDNWQKLLVIPVGGDVKSDTIMVNILYKWSVIR</sequence>
<dbReference type="AlphaFoldDB" id="A0AAV6WQP4"/>
<proteinExistence type="predicted"/>
<keyword evidence="2" id="KW-1185">Reference proteome</keyword>
<reference evidence="1" key="1">
    <citation type="submission" date="2019-10" db="EMBL/GenBank/DDBJ databases">
        <authorList>
            <person name="Zhang R."/>
            <person name="Pan Y."/>
            <person name="Wang J."/>
            <person name="Ma R."/>
            <person name="Yu S."/>
        </authorList>
    </citation>
    <scope>NUCLEOTIDE SEQUENCE</scope>
    <source>
        <strain evidence="1">LA-IB0</strain>
        <tissue evidence="1">Leaf</tissue>
    </source>
</reference>
<evidence type="ECO:0000313" key="1">
    <source>
        <dbReference type="EMBL" id="KAG8372921.1"/>
    </source>
</evidence>
<evidence type="ECO:0000313" key="2">
    <source>
        <dbReference type="Proteomes" id="UP000826271"/>
    </source>
</evidence>
<protein>
    <submittedName>
        <fullName evidence="1">Uncharacterized protein</fullName>
    </submittedName>
</protein>